<dbReference type="SUPFAM" id="SSF50969">
    <property type="entry name" value="YVTN repeat-like/Quinoprotein amine dehydrogenase"/>
    <property type="match status" value="1"/>
</dbReference>
<dbReference type="EMBL" id="JACDQQ010000488">
    <property type="protein sequence ID" value="MBA0084345.1"/>
    <property type="molecule type" value="Genomic_DNA"/>
</dbReference>
<evidence type="ECO:0000313" key="1">
    <source>
        <dbReference type="EMBL" id="MBA0084345.1"/>
    </source>
</evidence>
<keyword evidence="2" id="KW-1185">Reference proteome</keyword>
<dbReference type="Proteomes" id="UP000567293">
    <property type="component" value="Unassembled WGS sequence"/>
</dbReference>
<dbReference type="Gene3D" id="2.130.10.10">
    <property type="entry name" value="YVTN repeat-like/Quinoprotein amine dehydrogenase"/>
    <property type="match status" value="2"/>
</dbReference>
<organism evidence="1 2">
    <name type="scientific">Candidatus Acidiferrum panamense</name>
    <dbReference type="NCBI Taxonomy" id="2741543"/>
    <lineage>
        <taxon>Bacteria</taxon>
        <taxon>Pseudomonadati</taxon>
        <taxon>Acidobacteriota</taxon>
        <taxon>Terriglobia</taxon>
        <taxon>Candidatus Acidiferrales</taxon>
        <taxon>Candidatus Acidiferrum</taxon>
    </lineage>
</organism>
<dbReference type="InterPro" id="IPR051200">
    <property type="entry name" value="Host-pathogen_enzymatic-act"/>
</dbReference>
<dbReference type="PANTHER" id="PTHR47197">
    <property type="entry name" value="PROTEIN NIRF"/>
    <property type="match status" value="1"/>
</dbReference>
<evidence type="ECO:0008006" key="3">
    <source>
        <dbReference type="Google" id="ProtNLM"/>
    </source>
</evidence>
<dbReference type="InterPro" id="IPR015943">
    <property type="entry name" value="WD40/YVTN_repeat-like_dom_sf"/>
</dbReference>
<sequence length="744" mass="74932">MVPGNAGTVLITGLKPGNSANDAFFNGNFPVQVTSSNSFTYRVTATASDSAQGGCTSTTPKVCAAVFYGPPNQTIQITQTLQGVAINPITETAAMADANATGATFAPQIDLLNALDQSVSSISFSATCTAFTSSCSSAQEFLATTSVAWQPYTNALVSYNPKLNQVSISDPVSRQRYAFTCELKPAPAPQSCITNPTTPADQQNFLSQITLNGTGTSTISVQNGTTNSLTLWGGLAVDPATNQAFVLMSGSGTIDIVDLGGPGTTTPLKPTHISGVVVPSPTPGVGVIGGIPNALVPQATLTCVPPAGSPAGTCNLSGVKIFGAGFVSGLQVRLDGVDITTQGGSVTGIGPNGREVDVTIPPFFLSSPHHYALDVLSGGASSNVVDFIVIESVDLSKVCTDSSGNPVNTMPTSVALADQIANGPFSPFGLISVSGCNSIVKLDLNPASPTFGQLLGSPVSVGTTPQGIAISEKLGLAVVANHGTNTASILDLTQNPAVEKVPDVTTGTNPTGVGIDDAIGVAVVANTGANTVSVINLGSLFPPAGTTPPTSLTATSVGTIQQPLAVAIDPDRGQNNQGIAVVSAVQLTATGPSGALQVVEIGYATPIPSTQSSSGFVSSPPTGVVFDPTVVTATANPGAFYANSSGTNSITQFNPDPGGGSSSVNVGVNPTSLAINPQTGAILTSNTASNTVSIVDTISNPFRTRQTFGLPGSPTFGVAIDQFTNLAVIVDQANLRVLLLPMPN</sequence>
<gene>
    <name evidence="1" type="ORF">HRJ53_05050</name>
</gene>
<protein>
    <recommendedName>
        <fullName evidence="3">IPT/TIG domain-containing protein</fullName>
    </recommendedName>
</protein>
<dbReference type="InterPro" id="IPR011044">
    <property type="entry name" value="Quino_amine_DH_bsu"/>
</dbReference>
<reference evidence="1" key="1">
    <citation type="submission" date="2020-06" db="EMBL/GenBank/DDBJ databases">
        <title>Legume-microbial interactions unlock mineral nutrients during tropical forest succession.</title>
        <authorList>
            <person name="Epihov D.Z."/>
        </authorList>
    </citation>
    <scope>NUCLEOTIDE SEQUENCE [LARGE SCALE GENOMIC DNA]</scope>
    <source>
        <strain evidence="1">Pan2503</strain>
    </source>
</reference>
<comment type="caution">
    <text evidence="1">The sequence shown here is derived from an EMBL/GenBank/DDBJ whole genome shotgun (WGS) entry which is preliminary data.</text>
</comment>
<name>A0A7V8SVM9_9BACT</name>
<dbReference type="SUPFAM" id="SSF101908">
    <property type="entry name" value="Putative isomerase YbhE"/>
    <property type="match status" value="1"/>
</dbReference>
<proteinExistence type="predicted"/>
<evidence type="ECO:0000313" key="2">
    <source>
        <dbReference type="Proteomes" id="UP000567293"/>
    </source>
</evidence>
<dbReference type="PANTHER" id="PTHR47197:SF3">
    <property type="entry name" value="DIHYDRO-HEME D1 DEHYDROGENASE"/>
    <property type="match status" value="1"/>
</dbReference>
<dbReference type="AlphaFoldDB" id="A0A7V8SVM9"/>
<accession>A0A7V8SVM9</accession>